<dbReference type="AlphaFoldDB" id="A0AAV3YHT2"/>
<evidence type="ECO:0000313" key="2">
    <source>
        <dbReference type="Proteomes" id="UP000735302"/>
    </source>
</evidence>
<name>A0AAV3YHT2_9GAST</name>
<reference evidence="1 2" key="1">
    <citation type="journal article" date="2021" name="Elife">
        <title>Chloroplast acquisition without the gene transfer in kleptoplastic sea slugs, Plakobranchus ocellatus.</title>
        <authorList>
            <person name="Maeda T."/>
            <person name="Takahashi S."/>
            <person name="Yoshida T."/>
            <person name="Shimamura S."/>
            <person name="Takaki Y."/>
            <person name="Nagai Y."/>
            <person name="Toyoda A."/>
            <person name="Suzuki Y."/>
            <person name="Arimoto A."/>
            <person name="Ishii H."/>
            <person name="Satoh N."/>
            <person name="Nishiyama T."/>
            <person name="Hasebe M."/>
            <person name="Maruyama T."/>
            <person name="Minagawa J."/>
            <person name="Obokata J."/>
            <person name="Shigenobu S."/>
        </authorList>
    </citation>
    <scope>NUCLEOTIDE SEQUENCE [LARGE SCALE GENOMIC DNA]</scope>
</reference>
<proteinExistence type="predicted"/>
<keyword evidence="2" id="KW-1185">Reference proteome</keyword>
<accession>A0AAV3YHT2</accession>
<dbReference type="Proteomes" id="UP000735302">
    <property type="component" value="Unassembled WGS sequence"/>
</dbReference>
<dbReference type="EMBL" id="BLXT01000975">
    <property type="protein sequence ID" value="GFN81972.1"/>
    <property type="molecule type" value="Genomic_DNA"/>
</dbReference>
<sequence>MASKVSHCSRLEKTYNRVWRTDLQVRLEEHGIQAERMGGLQLFSRNALAYPDQVDPRPLADGLPQGSALRCTLFLIFMTNMRDAVRTSTRLSYANDFCERWKMQINTNKTAYTTFSFSNPVL</sequence>
<gene>
    <name evidence="1" type="ORF">PoB_000847800</name>
</gene>
<comment type="caution">
    <text evidence="1">The sequence shown here is derived from an EMBL/GenBank/DDBJ whole genome shotgun (WGS) entry which is preliminary data.</text>
</comment>
<protein>
    <recommendedName>
        <fullName evidence="3">Reverse transcriptase domain-containing protein</fullName>
    </recommendedName>
</protein>
<organism evidence="1 2">
    <name type="scientific">Plakobranchus ocellatus</name>
    <dbReference type="NCBI Taxonomy" id="259542"/>
    <lineage>
        <taxon>Eukaryota</taxon>
        <taxon>Metazoa</taxon>
        <taxon>Spiralia</taxon>
        <taxon>Lophotrochozoa</taxon>
        <taxon>Mollusca</taxon>
        <taxon>Gastropoda</taxon>
        <taxon>Heterobranchia</taxon>
        <taxon>Euthyneura</taxon>
        <taxon>Panpulmonata</taxon>
        <taxon>Sacoglossa</taxon>
        <taxon>Placobranchoidea</taxon>
        <taxon>Plakobranchidae</taxon>
        <taxon>Plakobranchus</taxon>
    </lineage>
</organism>
<evidence type="ECO:0008006" key="3">
    <source>
        <dbReference type="Google" id="ProtNLM"/>
    </source>
</evidence>
<evidence type="ECO:0000313" key="1">
    <source>
        <dbReference type="EMBL" id="GFN81972.1"/>
    </source>
</evidence>